<proteinExistence type="predicted"/>
<dbReference type="EMBL" id="CAKOFQ010007215">
    <property type="protein sequence ID" value="CAH1995144.1"/>
    <property type="molecule type" value="Genomic_DNA"/>
</dbReference>
<reference evidence="2" key="1">
    <citation type="submission" date="2022-03" db="EMBL/GenBank/DDBJ databases">
        <authorList>
            <person name="Sayadi A."/>
        </authorList>
    </citation>
    <scope>NUCLEOTIDE SEQUENCE</scope>
</reference>
<dbReference type="OrthoDB" id="4327074at2759"/>
<dbReference type="InterPro" id="IPR011011">
    <property type="entry name" value="Znf_FYVE_PHD"/>
</dbReference>
<feature type="compositionally biased region" description="Basic residues" evidence="1">
    <location>
        <begin position="67"/>
        <end position="79"/>
    </location>
</feature>
<dbReference type="Proteomes" id="UP001152888">
    <property type="component" value="Unassembled WGS sequence"/>
</dbReference>
<evidence type="ECO:0000313" key="2">
    <source>
        <dbReference type="EMBL" id="CAH1995144.1"/>
    </source>
</evidence>
<dbReference type="Gene3D" id="3.30.40.10">
    <property type="entry name" value="Zinc/RING finger domain, C3HC4 (zinc finger)"/>
    <property type="match status" value="1"/>
</dbReference>
<dbReference type="AlphaFoldDB" id="A0A9P0PQH0"/>
<dbReference type="SUPFAM" id="SSF57903">
    <property type="entry name" value="FYVE/PHD zinc finger"/>
    <property type="match status" value="1"/>
</dbReference>
<evidence type="ECO:0000256" key="1">
    <source>
        <dbReference type="SAM" id="MobiDB-lite"/>
    </source>
</evidence>
<name>A0A9P0PQH0_ACAOB</name>
<keyword evidence="3" id="KW-1185">Reference proteome</keyword>
<gene>
    <name evidence="2" type="ORF">ACAOBT_LOCUS22417</name>
</gene>
<feature type="compositionally biased region" description="Basic residues" evidence="1">
    <location>
        <begin position="134"/>
        <end position="153"/>
    </location>
</feature>
<dbReference type="InterPro" id="IPR013083">
    <property type="entry name" value="Znf_RING/FYVE/PHD"/>
</dbReference>
<sequence>MVFKMRTYKRKTDRAHISKDLIKQAASEVINGTSIRKAAKNNKIDRTTLSRDIQFSPELVRPLPKAGPRKQQTRRKKRSCAILTDTPEKDALASQQRKRKSKTSMKIEKSKKRAVKKAILISSSESDGESHSDKKIHRKLGRKNKKTNIKKRQLPSDTEEDDCFCLVCTESYSDSLPGEEWIQCSSCRAWAHINCTSGVNTVYICMNCDSD</sequence>
<evidence type="ECO:0000313" key="3">
    <source>
        <dbReference type="Proteomes" id="UP001152888"/>
    </source>
</evidence>
<evidence type="ECO:0008006" key="4">
    <source>
        <dbReference type="Google" id="ProtNLM"/>
    </source>
</evidence>
<comment type="caution">
    <text evidence="2">The sequence shown here is derived from an EMBL/GenBank/DDBJ whole genome shotgun (WGS) entry which is preliminary data.</text>
</comment>
<feature type="compositionally biased region" description="Basic residues" evidence="1">
    <location>
        <begin position="96"/>
        <end position="116"/>
    </location>
</feature>
<accession>A0A9P0PQH0</accession>
<feature type="region of interest" description="Disordered" evidence="1">
    <location>
        <begin position="55"/>
        <end position="153"/>
    </location>
</feature>
<organism evidence="2 3">
    <name type="scientific">Acanthoscelides obtectus</name>
    <name type="common">Bean weevil</name>
    <name type="synonym">Bruchus obtectus</name>
    <dbReference type="NCBI Taxonomy" id="200917"/>
    <lineage>
        <taxon>Eukaryota</taxon>
        <taxon>Metazoa</taxon>
        <taxon>Ecdysozoa</taxon>
        <taxon>Arthropoda</taxon>
        <taxon>Hexapoda</taxon>
        <taxon>Insecta</taxon>
        <taxon>Pterygota</taxon>
        <taxon>Neoptera</taxon>
        <taxon>Endopterygota</taxon>
        <taxon>Coleoptera</taxon>
        <taxon>Polyphaga</taxon>
        <taxon>Cucujiformia</taxon>
        <taxon>Chrysomeloidea</taxon>
        <taxon>Chrysomelidae</taxon>
        <taxon>Bruchinae</taxon>
        <taxon>Bruchini</taxon>
        <taxon>Acanthoscelides</taxon>
    </lineage>
</organism>
<protein>
    <recommendedName>
        <fullName evidence="4">HTH psq-type domain-containing protein</fullName>
    </recommendedName>
</protein>